<reference evidence="1 2" key="1">
    <citation type="submission" date="2016-01" db="EMBL/GenBank/DDBJ databases">
        <title>Biosynthesis of antibiotic leucinostatins and their inhibition on Phytophthora in bio-control Purpureocillium lilacinum.</title>
        <authorList>
            <person name="Wang G."/>
            <person name="Liu Z."/>
            <person name="Lin R."/>
            <person name="Li E."/>
            <person name="Mao Z."/>
            <person name="Ling J."/>
            <person name="Yin W."/>
            <person name="Xie B."/>
        </authorList>
    </citation>
    <scope>NUCLEOTIDE SEQUENCE [LARGE SCALE GENOMIC DNA]</scope>
    <source>
        <strain evidence="1">PLBJ-1</strain>
    </source>
</reference>
<dbReference type="Proteomes" id="UP000078240">
    <property type="component" value="Unassembled WGS sequence"/>
</dbReference>
<evidence type="ECO:0000313" key="1">
    <source>
        <dbReference type="EMBL" id="OAQ76273.1"/>
    </source>
</evidence>
<comment type="caution">
    <text evidence="1">The sequence shown here is derived from an EMBL/GenBank/DDBJ whole genome shotgun (WGS) entry which is preliminary data.</text>
</comment>
<organism evidence="1 2">
    <name type="scientific">Purpureocillium lilacinum</name>
    <name type="common">Paecilomyces lilacinus</name>
    <dbReference type="NCBI Taxonomy" id="33203"/>
    <lineage>
        <taxon>Eukaryota</taxon>
        <taxon>Fungi</taxon>
        <taxon>Dikarya</taxon>
        <taxon>Ascomycota</taxon>
        <taxon>Pezizomycotina</taxon>
        <taxon>Sordariomycetes</taxon>
        <taxon>Hypocreomycetidae</taxon>
        <taxon>Hypocreales</taxon>
        <taxon>Ophiocordycipitaceae</taxon>
        <taxon>Purpureocillium</taxon>
    </lineage>
</organism>
<dbReference type="EMBL" id="LSBH01000007">
    <property type="protein sequence ID" value="OAQ76273.1"/>
    <property type="molecule type" value="Genomic_DNA"/>
</dbReference>
<gene>
    <name evidence="1" type="ORF">VFPBJ_08633</name>
</gene>
<evidence type="ECO:0000313" key="2">
    <source>
        <dbReference type="Proteomes" id="UP000078240"/>
    </source>
</evidence>
<name>A0A179GFX6_PURLI</name>
<sequence>MLFVPSGSSTVRLTKRTRTIKPSSRKSNRIRLHKPSLLLLFCSPGGRRNSTSTPRILHGHYWV</sequence>
<proteinExistence type="predicted"/>
<dbReference type="AlphaFoldDB" id="A0A179GFX6"/>
<accession>A0A179GFX6</accession>
<protein>
    <submittedName>
        <fullName evidence="1">Uncharacterized protein</fullName>
    </submittedName>
</protein>